<evidence type="ECO:0000256" key="1">
    <source>
        <dbReference type="ARBA" id="ARBA00006484"/>
    </source>
</evidence>
<comment type="similarity">
    <text evidence="1">Belongs to the short-chain dehydrogenases/reductases (SDR) family.</text>
</comment>
<dbReference type="PRINTS" id="PR00080">
    <property type="entry name" value="SDRFAMILY"/>
</dbReference>
<name>A0A6J6UQQ4_9ZZZZ</name>
<dbReference type="PANTHER" id="PTHR24321:SF8">
    <property type="entry name" value="ESTRADIOL 17-BETA-DEHYDROGENASE 8-RELATED"/>
    <property type="match status" value="1"/>
</dbReference>
<dbReference type="InterPro" id="IPR036291">
    <property type="entry name" value="NAD(P)-bd_dom_sf"/>
</dbReference>
<dbReference type="PANTHER" id="PTHR24321">
    <property type="entry name" value="DEHYDROGENASES, SHORT CHAIN"/>
    <property type="match status" value="1"/>
</dbReference>
<sequence length="262" mass="27544">MNENNYFIPDRFKGKVVIVTGAESGIGKASATRFAQEGAIVYGFGLRNELGQEWVQSVKDAAGTATFFACDVTKIAQVEECIKNVISAHGRIDVLVNNAARFLVGDVTDTSEEDWDSVLAVNLKSIFLTSKFTIPTMKKTGGAIINIASVHAFASYTKYSAYAASKGAVVALSRQMAIDHTADGIRVNSVVVGGVKTDMSIGLALAGGATVDNLGFIEDPKVLGRTAHPSEIAAGITYLASPDASFVVGSPFWIDGGLTADL</sequence>
<protein>
    <submittedName>
        <fullName evidence="3">Unannotated protein</fullName>
    </submittedName>
</protein>
<dbReference type="InterPro" id="IPR002347">
    <property type="entry name" value="SDR_fam"/>
</dbReference>
<dbReference type="SUPFAM" id="SSF51735">
    <property type="entry name" value="NAD(P)-binding Rossmann-fold domains"/>
    <property type="match status" value="1"/>
</dbReference>
<accession>A0A6J6UQQ4</accession>
<dbReference type="PROSITE" id="PS00061">
    <property type="entry name" value="ADH_SHORT"/>
    <property type="match status" value="1"/>
</dbReference>
<dbReference type="EMBL" id="CAEZZH010000014">
    <property type="protein sequence ID" value="CAB4760817.1"/>
    <property type="molecule type" value="Genomic_DNA"/>
</dbReference>
<proteinExistence type="inferred from homology"/>
<dbReference type="InterPro" id="IPR020904">
    <property type="entry name" value="Sc_DH/Rdtase_CS"/>
</dbReference>
<dbReference type="Pfam" id="PF13561">
    <property type="entry name" value="adh_short_C2"/>
    <property type="match status" value="1"/>
</dbReference>
<organism evidence="3">
    <name type="scientific">freshwater metagenome</name>
    <dbReference type="NCBI Taxonomy" id="449393"/>
    <lineage>
        <taxon>unclassified sequences</taxon>
        <taxon>metagenomes</taxon>
        <taxon>ecological metagenomes</taxon>
    </lineage>
</organism>
<keyword evidence="2" id="KW-0560">Oxidoreductase</keyword>
<evidence type="ECO:0000313" key="3">
    <source>
        <dbReference type="EMBL" id="CAB4760817.1"/>
    </source>
</evidence>
<reference evidence="3" key="1">
    <citation type="submission" date="2020-05" db="EMBL/GenBank/DDBJ databases">
        <authorList>
            <person name="Chiriac C."/>
            <person name="Salcher M."/>
            <person name="Ghai R."/>
            <person name="Kavagutti S V."/>
        </authorList>
    </citation>
    <scope>NUCLEOTIDE SEQUENCE</scope>
</reference>
<dbReference type="FunFam" id="3.40.50.720:FF:000084">
    <property type="entry name" value="Short-chain dehydrogenase reductase"/>
    <property type="match status" value="1"/>
</dbReference>
<evidence type="ECO:0000256" key="2">
    <source>
        <dbReference type="ARBA" id="ARBA00023002"/>
    </source>
</evidence>
<dbReference type="AlphaFoldDB" id="A0A6J6UQQ4"/>
<gene>
    <name evidence="3" type="ORF">UFOPK2850_01115</name>
</gene>
<dbReference type="GO" id="GO:0016491">
    <property type="term" value="F:oxidoreductase activity"/>
    <property type="evidence" value="ECO:0007669"/>
    <property type="project" value="UniProtKB-KW"/>
</dbReference>
<dbReference type="PRINTS" id="PR00081">
    <property type="entry name" value="GDHRDH"/>
</dbReference>
<dbReference type="Gene3D" id="3.40.50.720">
    <property type="entry name" value="NAD(P)-binding Rossmann-like Domain"/>
    <property type="match status" value="1"/>
</dbReference>
<dbReference type="CDD" id="cd05233">
    <property type="entry name" value="SDR_c"/>
    <property type="match status" value="1"/>
</dbReference>